<feature type="coiled-coil region" evidence="3">
    <location>
        <begin position="283"/>
        <end position="333"/>
    </location>
</feature>
<proteinExistence type="predicted"/>
<dbReference type="InterPro" id="IPR013103">
    <property type="entry name" value="RVT_2"/>
</dbReference>
<dbReference type="Gene3D" id="3.30.420.10">
    <property type="entry name" value="Ribonuclease H-like superfamily/Ribonuclease H"/>
    <property type="match status" value="1"/>
</dbReference>
<dbReference type="Pfam" id="PF25597">
    <property type="entry name" value="SH3_retrovirus"/>
    <property type="match status" value="1"/>
</dbReference>
<keyword evidence="2" id="KW-0378">Hydrolase</keyword>
<feature type="compositionally biased region" description="Acidic residues" evidence="4">
    <location>
        <begin position="214"/>
        <end position="228"/>
    </location>
</feature>
<dbReference type="InterPro" id="IPR036397">
    <property type="entry name" value="RNaseH_sf"/>
</dbReference>
<name>A0ABQ5BBF4_9ASTR</name>
<evidence type="ECO:0000256" key="2">
    <source>
        <dbReference type="ARBA" id="ARBA00022801"/>
    </source>
</evidence>
<dbReference type="InterPro" id="IPR012337">
    <property type="entry name" value="RNaseH-like_sf"/>
</dbReference>
<dbReference type="InterPro" id="IPR057670">
    <property type="entry name" value="SH3_retrovirus"/>
</dbReference>
<evidence type="ECO:0000313" key="7">
    <source>
        <dbReference type="Proteomes" id="UP001151760"/>
    </source>
</evidence>
<dbReference type="InterPro" id="IPR039537">
    <property type="entry name" value="Retrotran_Ty1/copia-like"/>
</dbReference>
<reference evidence="6" key="2">
    <citation type="submission" date="2022-01" db="EMBL/GenBank/DDBJ databases">
        <authorList>
            <person name="Yamashiro T."/>
            <person name="Shiraishi A."/>
            <person name="Satake H."/>
            <person name="Nakayama K."/>
        </authorList>
    </citation>
    <scope>NUCLEOTIDE SEQUENCE</scope>
</reference>
<dbReference type="SUPFAM" id="SSF53098">
    <property type="entry name" value="Ribonuclease H-like"/>
    <property type="match status" value="1"/>
</dbReference>
<evidence type="ECO:0000256" key="4">
    <source>
        <dbReference type="SAM" id="MobiDB-lite"/>
    </source>
</evidence>
<feature type="region of interest" description="Disordered" evidence="4">
    <location>
        <begin position="213"/>
        <end position="235"/>
    </location>
</feature>
<dbReference type="Proteomes" id="UP001151760">
    <property type="component" value="Unassembled WGS sequence"/>
</dbReference>
<gene>
    <name evidence="6" type="ORF">Tco_0859197</name>
</gene>
<accession>A0ABQ5BBF4</accession>
<dbReference type="InterPro" id="IPR001584">
    <property type="entry name" value="Integrase_cat-core"/>
</dbReference>
<keyword evidence="1" id="KW-0479">Metal-binding</keyword>
<evidence type="ECO:0000256" key="3">
    <source>
        <dbReference type="SAM" id="Coils"/>
    </source>
</evidence>
<keyword evidence="3" id="KW-0175">Coiled coil</keyword>
<dbReference type="PROSITE" id="PS50994">
    <property type="entry name" value="INTEGRASE"/>
    <property type="match status" value="1"/>
</dbReference>
<sequence>MVPEMVIRSLESLCATFFWGDHENSKKLSWVKWSNTLASFDKGGLGVGSLNAFNKALLLKWRWHLFNYPNALWVQVIKAFHGKESSIDLGGCQTSGVWAKIVGTINHLHSSGIVPLSSIRFKVGDGSSIRLWKDTWLGDEPLYIRYNILFHLDNNKDCFIRQCILNGSWDWDWSRPITMSKTKTEFDNLILDIANMETDDLADSDSCVWSLSNDDSEHDSWSDSEYDAEDKTNDDTSLMAQSSNEVMLNSSHYSDNASSLDNDSMQIKYDSLCEISLKIINKNKILKTKRDLLEKEILELNEKIKKLERSKEVDIACKSCEELKSENAKLKETQVKFVKFDKSANSLREMLNNQKSPSCKIGLGFNSDKASTSGTKTMRFVGSSAEKGTDRSTIKVHGSTLPGSVCLGTCMELDEWIKDSGGSKHMTGNKSLFSTYKAYDGEQFRAFCDAQGITHNFSALRTPQSNGVVERKNMTLQEMSRTMLNEQSIPQKFLCNVVDTSTYILNRISIRPILEKTPYEIFRGMKPSLEYFKVFGSKCFILNTKDYLTKFEPKSYEGVFLGYSQNSKAYVVLNKHTMKVEESLNVIFDESPPPNKLSPLVDDDVGEEEAIRKNNKIVNINNEEDESIEVDEIVNIKEFKNHPLDQVIGNLNQRTLRSQAQNHKLVPLTISQSVIGTKWVFRNKLDENGIVSRNKARLVAQGYNQQESIDYDETYASIARLESIRILLAIACANDFKLYQMDVKSAFLNGFINEEVYVAQPPRFIDFQKPNYGYKHKKALYGLKQAPKAWYDRLKAFLIKHEYSMGMVDNTLFTKKSKSHLIIVYLGILEELVT</sequence>
<dbReference type="PANTHER" id="PTHR42648">
    <property type="entry name" value="TRANSPOSASE, PUTATIVE-RELATED"/>
    <property type="match status" value="1"/>
</dbReference>
<feature type="domain" description="Integrase catalytic" evidence="5">
    <location>
        <begin position="353"/>
        <end position="526"/>
    </location>
</feature>
<organism evidence="6 7">
    <name type="scientific">Tanacetum coccineum</name>
    <dbReference type="NCBI Taxonomy" id="301880"/>
    <lineage>
        <taxon>Eukaryota</taxon>
        <taxon>Viridiplantae</taxon>
        <taxon>Streptophyta</taxon>
        <taxon>Embryophyta</taxon>
        <taxon>Tracheophyta</taxon>
        <taxon>Spermatophyta</taxon>
        <taxon>Magnoliopsida</taxon>
        <taxon>eudicotyledons</taxon>
        <taxon>Gunneridae</taxon>
        <taxon>Pentapetalae</taxon>
        <taxon>asterids</taxon>
        <taxon>campanulids</taxon>
        <taxon>Asterales</taxon>
        <taxon>Asteraceae</taxon>
        <taxon>Asteroideae</taxon>
        <taxon>Anthemideae</taxon>
        <taxon>Anthemidinae</taxon>
        <taxon>Tanacetum</taxon>
    </lineage>
</organism>
<evidence type="ECO:0000256" key="1">
    <source>
        <dbReference type="ARBA" id="ARBA00022723"/>
    </source>
</evidence>
<evidence type="ECO:0000313" key="6">
    <source>
        <dbReference type="EMBL" id="GJT12155.1"/>
    </source>
</evidence>
<comment type="caution">
    <text evidence="6">The sequence shown here is derived from an EMBL/GenBank/DDBJ whole genome shotgun (WGS) entry which is preliminary data.</text>
</comment>
<dbReference type="EMBL" id="BQNB010013125">
    <property type="protein sequence ID" value="GJT12155.1"/>
    <property type="molecule type" value="Genomic_DNA"/>
</dbReference>
<reference evidence="6" key="1">
    <citation type="journal article" date="2022" name="Int. J. Mol. Sci.">
        <title>Draft Genome of Tanacetum Coccineum: Genomic Comparison of Closely Related Tanacetum-Family Plants.</title>
        <authorList>
            <person name="Yamashiro T."/>
            <person name="Shiraishi A."/>
            <person name="Nakayama K."/>
            <person name="Satake H."/>
        </authorList>
    </citation>
    <scope>NUCLEOTIDE SEQUENCE</scope>
</reference>
<dbReference type="PANTHER" id="PTHR42648:SF21">
    <property type="entry name" value="CYSTEINE-RICH RLK (RECEPTOR-LIKE PROTEIN KINASE) 8"/>
    <property type="match status" value="1"/>
</dbReference>
<keyword evidence="7" id="KW-1185">Reference proteome</keyword>
<evidence type="ECO:0000259" key="5">
    <source>
        <dbReference type="PROSITE" id="PS50994"/>
    </source>
</evidence>
<protein>
    <submittedName>
        <fullName evidence="6">Retrovirus-related pol polyprotein from transposon TNT 1-94</fullName>
    </submittedName>
</protein>
<dbReference type="Pfam" id="PF07727">
    <property type="entry name" value="RVT_2"/>
    <property type="match status" value="1"/>
</dbReference>